<sequence length="695" mass="78346">MRTRCLFTFTIKDFRNFIRSNSQQQPSIQGAGARGPTASQQTATGVPRRASTRRANLFGRRRPIRQQDLPASRAATLTEKTAANVQNRSRAALSALNDNVKEKISNAVKTREPGIFVPITVSCNSNYHYRKMDGTCNNLYQTRMGAAGTPQSRFVYPEYGDIWNLGFYPRTHGKDGKPLPNPRTISNAVFKSLSSPKSRKFNVAMTHFGQFIDHDVVATPIEIDFDGTDIECCNGNVPIIRPECFSFSTPPGEFLYTCMNFVRSAPTGTFPFYPGPRQQLNAITSWLDLSQVYGSSDAELKVLSTGNYGLLQESSSGLPDNPNDDSCADAFNSVCFNAGDHRNSEVPLLTVMHILFLREHNRIAKQLRIDHPLWNNDNDKILNEARKILTGVYQHIVYNEFLPTLLGFDWSNAVGLMSQPQGHTTLYNSFLDGSTRNAFGAAAFRMGHSLVGNSVGASDSSFNQLRFKKLHETFFNTETIRDSADFGPTRIGRWMSSQYDSKMDRFLSKEVRDHLFQDENNPLDALDLGALNIQRGRDHGLPGYNRFRQFCGRFPAVYWTNTPGGFVDHEVGMVTKLRDIYGPNVDDVDLYVGALSERPESPDTVVGPTFRCLIAVQFLYYKYADRFFYENNFPKTGFTVAQVNDIKKQTLAGIYCRSLKIKNIQPKIFLNPDNMQDPTNRIDCKNLPDLDFKLY</sequence>
<dbReference type="InterPro" id="IPR010255">
    <property type="entry name" value="Haem_peroxidase_sf"/>
</dbReference>
<dbReference type="Gene3D" id="1.10.640.10">
    <property type="entry name" value="Haem peroxidase domain superfamily, animal type"/>
    <property type="match status" value="1"/>
</dbReference>
<comment type="subcellular location">
    <subcellularLocation>
        <location evidence="1">Secreted</location>
    </subcellularLocation>
</comment>
<feature type="binding site" description="axial binding residue" evidence="5">
    <location>
        <position position="448"/>
    </location>
    <ligand>
        <name>heme b</name>
        <dbReference type="ChEBI" id="CHEBI:60344"/>
    </ligand>
    <ligandPart>
        <name>Fe</name>
        <dbReference type="ChEBI" id="CHEBI:18248"/>
    </ligandPart>
</feature>
<dbReference type="GO" id="GO:0004601">
    <property type="term" value="F:peroxidase activity"/>
    <property type="evidence" value="ECO:0007669"/>
    <property type="project" value="InterPro"/>
</dbReference>
<evidence type="ECO:0000256" key="3">
    <source>
        <dbReference type="ARBA" id="ARBA00022729"/>
    </source>
</evidence>
<evidence type="ECO:0000256" key="1">
    <source>
        <dbReference type="ARBA" id="ARBA00004613"/>
    </source>
</evidence>
<dbReference type="GO" id="GO:0020037">
    <property type="term" value="F:heme binding"/>
    <property type="evidence" value="ECO:0007669"/>
    <property type="project" value="InterPro"/>
</dbReference>
<comment type="caution">
    <text evidence="7">The sequence shown here is derived from an EMBL/GenBank/DDBJ whole genome shotgun (WGS) entry which is preliminary data.</text>
</comment>
<evidence type="ECO:0000313" key="7">
    <source>
        <dbReference type="EMBL" id="VDI14486.1"/>
    </source>
</evidence>
<evidence type="ECO:0000313" key="8">
    <source>
        <dbReference type="Proteomes" id="UP000596742"/>
    </source>
</evidence>
<dbReference type="Proteomes" id="UP000596742">
    <property type="component" value="Unassembled WGS sequence"/>
</dbReference>
<gene>
    <name evidence="7" type="ORF">MGAL_10B019927</name>
</gene>
<dbReference type="InterPro" id="IPR019791">
    <property type="entry name" value="Haem_peroxidase_animal"/>
</dbReference>
<dbReference type="CDD" id="cd09823">
    <property type="entry name" value="peroxinectin_like"/>
    <property type="match status" value="1"/>
</dbReference>
<dbReference type="InterPro" id="IPR037120">
    <property type="entry name" value="Haem_peroxidase_sf_animal"/>
</dbReference>
<evidence type="ECO:0000256" key="4">
    <source>
        <dbReference type="ARBA" id="ARBA00023180"/>
    </source>
</evidence>
<dbReference type="PROSITE" id="PS50292">
    <property type="entry name" value="PEROXIDASE_3"/>
    <property type="match status" value="1"/>
</dbReference>
<keyword evidence="4" id="KW-0325">Glycoprotein</keyword>
<dbReference type="EMBL" id="UYJE01002873">
    <property type="protein sequence ID" value="VDI14486.1"/>
    <property type="molecule type" value="Genomic_DNA"/>
</dbReference>
<accession>A0A8B6D5H2</accession>
<evidence type="ECO:0000256" key="2">
    <source>
        <dbReference type="ARBA" id="ARBA00022525"/>
    </source>
</evidence>
<evidence type="ECO:0000256" key="6">
    <source>
        <dbReference type="SAM" id="MobiDB-lite"/>
    </source>
</evidence>
<dbReference type="PANTHER" id="PTHR11475:SF4">
    <property type="entry name" value="CHORION PEROXIDASE"/>
    <property type="match status" value="1"/>
</dbReference>
<keyword evidence="5" id="KW-0349">Heme</keyword>
<keyword evidence="3" id="KW-0732">Signal</keyword>
<proteinExistence type="predicted"/>
<name>A0A8B6D5H2_MYTGA</name>
<organism evidence="7 8">
    <name type="scientific">Mytilus galloprovincialis</name>
    <name type="common">Mediterranean mussel</name>
    <dbReference type="NCBI Taxonomy" id="29158"/>
    <lineage>
        <taxon>Eukaryota</taxon>
        <taxon>Metazoa</taxon>
        <taxon>Spiralia</taxon>
        <taxon>Lophotrochozoa</taxon>
        <taxon>Mollusca</taxon>
        <taxon>Bivalvia</taxon>
        <taxon>Autobranchia</taxon>
        <taxon>Pteriomorphia</taxon>
        <taxon>Mytilida</taxon>
        <taxon>Mytiloidea</taxon>
        <taxon>Mytilidae</taxon>
        <taxon>Mytilinae</taxon>
        <taxon>Mytilus</taxon>
    </lineage>
</organism>
<keyword evidence="8" id="KW-1185">Reference proteome</keyword>
<feature type="region of interest" description="Disordered" evidence="6">
    <location>
        <begin position="22"/>
        <end position="70"/>
    </location>
</feature>
<dbReference type="FunFam" id="1.10.640.10:FF:000003">
    <property type="entry name" value="chorion peroxidase"/>
    <property type="match status" value="1"/>
</dbReference>
<dbReference type="GO" id="GO:0006979">
    <property type="term" value="P:response to oxidative stress"/>
    <property type="evidence" value="ECO:0007669"/>
    <property type="project" value="InterPro"/>
</dbReference>
<dbReference type="Pfam" id="PF03098">
    <property type="entry name" value="An_peroxidase"/>
    <property type="match status" value="1"/>
</dbReference>
<dbReference type="OrthoDB" id="823504at2759"/>
<dbReference type="AlphaFoldDB" id="A0A8B6D5H2"/>
<keyword evidence="5" id="KW-0479">Metal-binding</keyword>
<reference evidence="7" key="1">
    <citation type="submission" date="2018-11" db="EMBL/GenBank/DDBJ databases">
        <authorList>
            <person name="Alioto T."/>
            <person name="Alioto T."/>
        </authorList>
    </citation>
    <scope>NUCLEOTIDE SEQUENCE</scope>
</reference>
<dbReference type="GO" id="GO:0005576">
    <property type="term" value="C:extracellular region"/>
    <property type="evidence" value="ECO:0007669"/>
    <property type="project" value="UniProtKB-SubCell"/>
</dbReference>
<dbReference type="PRINTS" id="PR00457">
    <property type="entry name" value="ANPEROXIDASE"/>
</dbReference>
<evidence type="ECO:0000256" key="5">
    <source>
        <dbReference type="PIRSR" id="PIRSR619791-2"/>
    </source>
</evidence>
<dbReference type="PANTHER" id="PTHR11475">
    <property type="entry name" value="OXIDASE/PEROXIDASE"/>
    <property type="match status" value="1"/>
</dbReference>
<protein>
    <submittedName>
        <fullName evidence="7">Uncharacterized protein</fullName>
    </submittedName>
</protein>
<dbReference type="GO" id="GO:0046872">
    <property type="term" value="F:metal ion binding"/>
    <property type="evidence" value="ECO:0007669"/>
    <property type="project" value="UniProtKB-KW"/>
</dbReference>
<keyword evidence="2" id="KW-0964">Secreted</keyword>
<dbReference type="SUPFAM" id="SSF48113">
    <property type="entry name" value="Heme-dependent peroxidases"/>
    <property type="match status" value="1"/>
</dbReference>
<keyword evidence="5" id="KW-0408">Iron</keyword>